<feature type="region of interest" description="Disordered" evidence="1">
    <location>
        <begin position="246"/>
        <end position="265"/>
    </location>
</feature>
<dbReference type="RefSeq" id="XP_022655373.1">
    <property type="nucleotide sequence ID" value="XM_022799638.1"/>
</dbReference>
<dbReference type="InterPro" id="IPR036514">
    <property type="entry name" value="SGNH_hydro_sf"/>
</dbReference>
<dbReference type="EnsemblMetazoa" id="XM_022799637">
    <property type="protein sequence ID" value="XP_022655372"/>
    <property type="gene ID" value="LOC111247986"/>
</dbReference>
<evidence type="ECO:0000259" key="2">
    <source>
        <dbReference type="Pfam" id="PF13472"/>
    </source>
</evidence>
<proteinExistence type="predicted"/>
<feature type="domain" description="SGNH hydrolase-type esterase" evidence="2">
    <location>
        <begin position="12"/>
        <end position="216"/>
    </location>
</feature>
<protein>
    <recommendedName>
        <fullName evidence="2">SGNH hydrolase-type esterase domain-containing protein</fullName>
    </recommendedName>
</protein>
<organism evidence="3 4">
    <name type="scientific">Varroa destructor</name>
    <name type="common">Honeybee mite</name>
    <dbReference type="NCBI Taxonomy" id="109461"/>
    <lineage>
        <taxon>Eukaryota</taxon>
        <taxon>Metazoa</taxon>
        <taxon>Ecdysozoa</taxon>
        <taxon>Arthropoda</taxon>
        <taxon>Chelicerata</taxon>
        <taxon>Arachnida</taxon>
        <taxon>Acari</taxon>
        <taxon>Parasitiformes</taxon>
        <taxon>Mesostigmata</taxon>
        <taxon>Gamasina</taxon>
        <taxon>Dermanyssoidea</taxon>
        <taxon>Varroidae</taxon>
        <taxon>Varroa</taxon>
    </lineage>
</organism>
<keyword evidence="4" id="KW-1185">Reference proteome</keyword>
<dbReference type="EnsemblMetazoa" id="XM_022799638">
    <property type="protein sequence ID" value="XP_022655373"/>
    <property type="gene ID" value="LOC111247986"/>
</dbReference>
<dbReference type="PANTHER" id="PTHR14209:SF19">
    <property type="entry name" value="ISOAMYL ACETATE-HYDROLYZING ESTERASE 1 HOMOLOG"/>
    <property type="match status" value="1"/>
</dbReference>
<evidence type="ECO:0000313" key="3">
    <source>
        <dbReference type="EnsemblMetazoa" id="XP_022655373"/>
    </source>
</evidence>
<evidence type="ECO:0000313" key="4">
    <source>
        <dbReference type="Proteomes" id="UP000594260"/>
    </source>
</evidence>
<name>A0A7M7JQ00_VARDE</name>
<dbReference type="AlphaFoldDB" id="A0A7M7JQ00"/>
<dbReference type="RefSeq" id="XP_022655372.1">
    <property type="nucleotide sequence ID" value="XM_022799637.1"/>
</dbReference>
<dbReference type="Pfam" id="PF13472">
    <property type="entry name" value="Lipase_GDSL_2"/>
    <property type="match status" value="1"/>
</dbReference>
<accession>A0A7M7JQ00</accession>
<dbReference type="InterPro" id="IPR013830">
    <property type="entry name" value="SGNH_hydro"/>
</dbReference>
<dbReference type="SUPFAM" id="SSF52266">
    <property type="entry name" value="SGNH hydrolase"/>
    <property type="match status" value="1"/>
</dbReference>
<dbReference type="PANTHER" id="PTHR14209">
    <property type="entry name" value="ISOAMYL ACETATE-HYDROLYZING ESTERASE 1"/>
    <property type="match status" value="1"/>
</dbReference>
<evidence type="ECO:0000256" key="1">
    <source>
        <dbReference type="SAM" id="MobiDB-lite"/>
    </source>
</evidence>
<dbReference type="Proteomes" id="UP000594260">
    <property type="component" value="Unplaced"/>
</dbReference>
<sequence length="265" mass="29467">MATAIDYPKVLCFGDSLTQYCFNLNDGCWGTIIASRYQRQVDVINRGFSGYTSRQAIHMLPRILSAFSSCQTVLGTQTDGNPRANTSITALLVWFGANDACTPANVAHVPVDEYGNNLDLIVDQAIASGLPVSRIILITPPEYDHAKWTELKGTEGVPADQIGRAEGRSKLYAEKCVEIAKKRGTQVADIHKAMQAESDWRSLMEDGLHFNVRGAKFVADVLIKHLDRLVANLPIIFPLSENSKRDNPKEELMNWMPRCNEKQTK</sequence>
<reference evidence="3" key="1">
    <citation type="submission" date="2021-01" db="UniProtKB">
        <authorList>
            <consortium name="EnsemblMetazoa"/>
        </authorList>
    </citation>
    <scope>IDENTIFICATION</scope>
</reference>
<dbReference type="InterPro" id="IPR045136">
    <property type="entry name" value="Iah1-like"/>
</dbReference>
<dbReference type="InParanoid" id="A0A7M7JQ00"/>
<dbReference type="OrthoDB" id="671439at2759"/>
<dbReference type="GeneID" id="111247986"/>
<dbReference type="KEGG" id="vde:111247986"/>
<dbReference type="Gene3D" id="3.40.50.1110">
    <property type="entry name" value="SGNH hydrolase"/>
    <property type="match status" value="1"/>
</dbReference>
<dbReference type="OMA" id="VIWPKVI"/>
<dbReference type="CDD" id="cd01838">
    <property type="entry name" value="Isoamyl_acetate_hydrolase_like"/>
    <property type="match status" value="1"/>
</dbReference>